<organism evidence="1">
    <name type="scientific">Citrobacter werkmanii</name>
    <dbReference type="NCBI Taxonomy" id="67827"/>
    <lineage>
        <taxon>Bacteria</taxon>
        <taxon>Pseudomonadati</taxon>
        <taxon>Pseudomonadota</taxon>
        <taxon>Gammaproteobacteria</taxon>
        <taxon>Enterobacterales</taxon>
        <taxon>Enterobacteriaceae</taxon>
        <taxon>Citrobacter</taxon>
        <taxon>Citrobacter freundii complex</taxon>
    </lineage>
</organism>
<dbReference type="EMBL" id="MK124610">
    <property type="protein sequence ID" value="AZZ87976.1"/>
    <property type="molecule type" value="Genomic_DNA"/>
</dbReference>
<protein>
    <submittedName>
        <fullName evidence="1">Uncharacterized protein</fullName>
    </submittedName>
</protein>
<geneLocation type="plasmid" evidence="1">
    <name>pCB1_SE1_NDM</name>
</geneLocation>
<name>A0A3S5I3L9_9ENTR</name>
<evidence type="ECO:0000313" key="1">
    <source>
        <dbReference type="EMBL" id="AZZ87976.1"/>
    </source>
</evidence>
<accession>A0A3S5I3L9</accession>
<reference evidence="1" key="1">
    <citation type="submission" date="2018-11" db="EMBL/GenBank/DDBJ databases">
        <title>NDM plasmids among nosocomial bacteria in the United Kingdom.</title>
        <authorList>
            <person name="Turton J.F."/>
            <person name="Turton J.A."/>
        </authorList>
    </citation>
    <scope>NUCLEOTIDE SEQUENCE</scope>
    <source>
        <strain evidence="1">Cb_CB1_SE1_NDM_08_2017</strain>
        <plasmid evidence="1">pCB1_SE1_NDM</plasmid>
    </source>
</reference>
<sequence length="66" mass="7346">MVNRILMVSGAGTRRSRKCSFNIRVKNAEQCAGIPGMRQRRIEAPSEVDQSTVVNGAVARRSRLRC</sequence>
<dbReference type="AlphaFoldDB" id="A0A3S5I3L9"/>
<keyword evidence="1" id="KW-0614">Plasmid</keyword>
<proteinExistence type="predicted"/>